<evidence type="ECO:0008006" key="4">
    <source>
        <dbReference type="Google" id="ProtNLM"/>
    </source>
</evidence>
<proteinExistence type="predicted"/>
<dbReference type="EMBL" id="HBGY01013156">
    <property type="protein sequence ID" value="CAD9574263.1"/>
    <property type="molecule type" value="Transcribed_RNA"/>
</dbReference>
<name>A0A7S2KE42_9STRA</name>
<feature type="compositionally biased region" description="Acidic residues" evidence="1">
    <location>
        <begin position="274"/>
        <end position="290"/>
    </location>
</feature>
<feature type="region of interest" description="Disordered" evidence="1">
    <location>
        <begin position="262"/>
        <end position="298"/>
    </location>
</feature>
<protein>
    <recommendedName>
        <fullName evidence="4">PS II complex 12 kDa extrinsic protein</fullName>
    </recommendedName>
</protein>
<feature type="signal peptide" evidence="2">
    <location>
        <begin position="1"/>
        <end position="21"/>
    </location>
</feature>
<gene>
    <name evidence="3" type="ORF">LDAN0321_LOCUS8444</name>
</gene>
<evidence type="ECO:0000313" key="3">
    <source>
        <dbReference type="EMBL" id="CAD9574263.1"/>
    </source>
</evidence>
<dbReference type="AlphaFoldDB" id="A0A7S2KE42"/>
<accession>A0A7S2KE42</accession>
<organism evidence="3">
    <name type="scientific">Leptocylindrus danicus</name>
    <dbReference type="NCBI Taxonomy" id="163516"/>
    <lineage>
        <taxon>Eukaryota</taxon>
        <taxon>Sar</taxon>
        <taxon>Stramenopiles</taxon>
        <taxon>Ochrophyta</taxon>
        <taxon>Bacillariophyta</taxon>
        <taxon>Coscinodiscophyceae</taxon>
        <taxon>Chaetocerotophycidae</taxon>
        <taxon>Leptocylindrales</taxon>
        <taxon>Leptocylindraceae</taxon>
        <taxon>Leptocylindrus</taxon>
    </lineage>
</organism>
<reference evidence="3" key="1">
    <citation type="submission" date="2021-01" db="EMBL/GenBank/DDBJ databases">
        <authorList>
            <person name="Corre E."/>
            <person name="Pelletier E."/>
            <person name="Niang G."/>
            <person name="Scheremetjew M."/>
            <person name="Finn R."/>
            <person name="Kale V."/>
            <person name="Holt S."/>
            <person name="Cochrane G."/>
            <person name="Meng A."/>
            <person name="Brown T."/>
            <person name="Cohen L."/>
        </authorList>
    </citation>
    <scope>NUCLEOTIDE SEQUENCE</scope>
    <source>
        <strain evidence="3">B650</strain>
    </source>
</reference>
<evidence type="ECO:0000256" key="1">
    <source>
        <dbReference type="SAM" id="MobiDB-lite"/>
    </source>
</evidence>
<evidence type="ECO:0000256" key="2">
    <source>
        <dbReference type="SAM" id="SignalP"/>
    </source>
</evidence>
<keyword evidence="2" id="KW-0732">Signal</keyword>
<sequence>MKHIRTCIISLFGLLPTTIVAFSVGSGRHPSSVTKCAFSPRGQGVAHNVMLPTHFHQSLQMSPAYSDSNNDIRTKNSGLFGKMVQIRQSVMQNLQKLLTVLRLRQSLQAFVVAAALFFAAPNMAQASSSTVAAVSGSATATKMVSTTAAEQPGYLKLPGGKSYVQKYMFNDDEYNPFEAGMREEPGDIFYNDGAVSGRSGGKAGSSRGAGGGMSGAQMKMYRSMLMKILPAVSIPLVAPRIWKIITNFSEILTYGKDAVANTSYDATEKKSDEDGGSDDDDDDDEDEDWYDPNNPDGN</sequence>
<feature type="chain" id="PRO_5030609138" description="PS II complex 12 kDa extrinsic protein" evidence="2">
    <location>
        <begin position="22"/>
        <end position="298"/>
    </location>
</feature>